<proteinExistence type="predicted"/>
<dbReference type="Proteomes" id="UP000609879">
    <property type="component" value="Unassembled WGS sequence"/>
</dbReference>
<sequence length="277" mass="29899">MADWILVPCLVKLRSEFNTAAPNRDKASDGTIGDTAHAAGGNSDHLPDEHYAALRNKDTDATPEVHAIDVDSDLRQPGLTMEIVVQRILKRCRSGAEKRLRYIIWNRRIWEASNGWQQRPYQGSNPHDHHAHFSASYTTALEASTASWQIGAPAVATLDADDKTWLSAEIKKQVKACIADFWVYDIGKATGNVSQSARGALFTANVRAGNVTNSQMPKLTTAVAQLAAKQIDPAALIGALVPALTDAVVASLPADRDDVTADELKEAIVAAARDLIA</sequence>
<keyword evidence="3" id="KW-1185">Reference proteome</keyword>
<gene>
    <name evidence="2" type="ORF">Ade02nite_19900</name>
</gene>
<feature type="region of interest" description="Disordered" evidence="1">
    <location>
        <begin position="21"/>
        <end position="48"/>
    </location>
</feature>
<accession>A0ABQ3Y037</accession>
<dbReference type="EMBL" id="BOMI01000033">
    <property type="protein sequence ID" value="GID73349.1"/>
    <property type="molecule type" value="Genomic_DNA"/>
</dbReference>
<evidence type="ECO:0000313" key="2">
    <source>
        <dbReference type="EMBL" id="GID73349.1"/>
    </source>
</evidence>
<dbReference type="RefSeq" id="WP_203761273.1">
    <property type="nucleotide sequence ID" value="NZ_BAAABO010000029.1"/>
</dbReference>
<reference evidence="2 3" key="1">
    <citation type="submission" date="2021-01" db="EMBL/GenBank/DDBJ databases">
        <title>Whole genome shotgun sequence of Actinoplanes deccanensis NBRC 13994.</title>
        <authorList>
            <person name="Komaki H."/>
            <person name="Tamura T."/>
        </authorList>
    </citation>
    <scope>NUCLEOTIDE SEQUENCE [LARGE SCALE GENOMIC DNA]</scope>
    <source>
        <strain evidence="2 3">NBRC 13994</strain>
    </source>
</reference>
<organism evidence="2 3">
    <name type="scientific">Paractinoplanes deccanensis</name>
    <dbReference type="NCBI Taxonomy" id="113561"/>
    <lineage>
        <taxon>Bacteria</taxon>
        <taxon>Bacillati</taxon>
        <taxon>Actinomycetota</taxon>
        <taxon>Actinomycetes</taxon>
        <taxon>Micromonosporales</taxon>
        <taxon>Micromonosporaceae</taxon>
        <taxon>Paractinoplanes</taxon>
    </lineage>
</organism>
<evidence type="ECO:0000256" key="1">
    <source>
        <dbReference type="SAM" id="MobiDB-lite"/>
    </source>
</evidence>
<comment type="caution">
    <text evidence="2">The sequence shown here is derived from an EMBL/GenBank/DDBJ whole genome shotgun (WGS) entry which is preliminary data.</text>
</comment>
<protein>
    <submittedName>
        <fullName evidence="2">Uncharacterized protein</fullName>
    </submittedName>
</protein>
<evidence type="ECO:0000313" key="3">
    <source>
        <dbReference type="Proteomes" id="UP000609879"/>
    </source>
</evidence>
<name>A0ABQ3Y037_9ACTN</name>